<feature type="region of interest" description="Disordered" evidence="1">
    <location>
        <begin position="106"/>
        <end position="167"/>
    </location>
</feature>
<evidence type="ECO:0000256" key="1">
    <source>
        <dbReference type="SAM" id="MobiDB-lite"/>
    </source>
</evidence>
<feature type="compositionally biased region" description="Polar residues" evidence="1">
    <location>
        <begin position="460"/>
        <end position="469"/>
    </location>
</feature>
<proteinExistence type="predicted"/>
<evidence type="ECO:0000313" key="3">
    <source>
        <dbReference type="Proteomes" id="UP001153069"/>
    </source>
</evidence>
<feature type="region of interest" description="Disordered" evidence="1">
    <location>
        <begin position="397"/>
        <end position="473"/>
    </location>
</feature>
<dbReference type="Proteomes" id="UP001153069">
    <property type="component" value="Unassembled WGS sequence"/>
</dbReference>
<feature type="compositionally biased region" description="Acidic residues" evidence="1">
    <location>
        <begin position="134"/>
        <end position="159"/>
    </location>
</feature>
<gene>
    <name evidence="2" type="ORF">SEMRO_1984_G309370.1</name>
</gene>
<accession>A0A9N8HVP8</accession>
<comment type="caution">
    <text evidence="2">The sequence shown here is derived from an EMBL/GenBank/DDBJ whole genome shotgun (WGS) entry which is preliminary data.</text>
</comment>
<sequence>MDKGAAKDPQALLRHVTNDSETALAEVGQKPASYYLTSQEELLFCEKADSFFVDNRAQMTNIIARSVGGQKNLDIAVEQAKLHGEEPFFEGGIVTFAADGSIRHEKEVGQSGGSPESEDADEKGDSVEDPKDKDDEDEDEDKDKDPPMEDNDDDNDNDDDRPHPKLLPPGRTCVLFIRWLDAPLPPMSRVFRTRIRVGPDVKLGRAFDMHKEQTFKRFDELNAANTQFTFTRGPQELPMIVDADDTVNGLIGERLFDPPKDKDSEPELTFDVQLARIVHPTGSVRQRAKVFIHCWREDDTEAAPEACQGLYLLGSQELFEGMFDIFFDTTMTKLSLDPSRYHIVYMAGSSQNPTPLARDDTLDSLLQDRVDVQVADGDSEEDERAFHITALLMERTGTGDDSDAQEGQVAATSSGRKQAGQKQKATGGRGGRISAKSGSRSSRTPSRGGRGNRKRAANTPAETRSQQMDNRVREKLDGCEAPLFTAMNMSRPEHLLASYKEPDGSDTESVVNEKKWPKVVPGLFFFTEQKPNANGKGGGEFLKDPAIHFWTGSDQMNDVLSSHLKKRGLKRHYHATYLDFKTAVFGHESIKEAQTNKTRKRTLETKTKKQKNGSDSD</sequence>
<protein>
    <submittedName>
        <fullName evidence="2">Uncharacterized protein</fullName>
    </submittedName>
</protein>
<keyword evidence="3" id="KW-1185">Reference proteome</keyword>
<name>A0A9N8HVP8_9STRA</name>
<feature type="region of interest" description="Disordered" evidence="1">
    <location>
        <begin position="592"/>
        <end position="617"/>
    </location>
</feature>
<feature type="compositionally biased region" description="Polar residues" evidence="1">
    <location>
        <begin position="410"/>
        <end position="424"/>
    </location>
</feature>
<dbReference type="AlphaFoldDB" id="A0A9N8HVP8"/>
<reference evidence="2" key="1">
    <citation type="submission" date="2020-06" db="EMBL/GenBank/DDBJ databases">
        <authorList>
            <consortium name="Plant Systems Biology data submission"/>
        </authorList>
    </citation>
    <scope>NUCLEOTIDE SEQUENCE</scope>
    <source>
        <strain evidence="2">D6</strain>
    </source>
</reference>
<feature type="compositionally biased region" description="Basic and acidic residues" evidence="1">
    <location>
        <begin position="123"/>
        <end position="133"/>
    </location>
</feature>
<feature type="compositionally biased region" description="Low complexity" evidence="1">
    <location>
        <begin position="432"/>
        <end position="447"/>
    </location>
</feature>
<feature type="compositionally biased region" description="Basic and acidic residues" evidence="1">
    <location>
        <begin position="601"/>
        <end position="617"/>
    </location>
</feature>
<organism evidence="2 3">
    <name type="scientific">Seminavis robusta</name>
    <dbReference type="NCBI Taxonomy" id="568900"/>
    <lineage>
        <taxon>Eukaryota</taxon>
        <taxon>Sar</taxon>
        <taxon>Stramenopiles</taxon>
        <taxon>Ochrophyta</taxon>
        <taxon>Bacillariophyta</taxon>
        <taxon>Bacillariophyceae</taxon>
        <taxon>Bacillariophycidae</taxon>
        <taxon>Naviculales</taxon>
        <taxon>Naviculaceae</taxon>
        <taxon>Seminavis</taxon>
    </lineage>
</organism>
<dbReference type="EMBL" id="CAICTM010001982">
    <property type="protein sequence ID" value="CAB9527367.1"/>
    <property type="molecule type" value="Genomic_DNA"/>
</dbReference>
<evidence type="ECO:0000313" key="2">
    <source>
        <dbReference type="EMBL" id="CAB9527367.1"/>
    </source>
</evidence>